<accession>A0ABS4WZF2</accession>
<protein>
    <submittedName>
        <fullName evidence="9">Metabolite-proton symporter</fullName>
    </submittedName>
</protein>
<feature type="transmembrane region" description="Helical" evidence="7">
    <location>
        <begin position="357"/>
        <end position="377"/>
    </location>
</feature>
<feature type="domain" description="Major facilitator superfamily (MFS) profile" evidence="8">
    <location>
        <begin position="1"/>
        <end position="405"/>
    </location>
</feature>
<evidence type="ECO:0000313" key="9">
    <source>
        <dbReference type="EMBL" id="MBP2381590.1"/>
    </source>
</evidence>
<evidence type="ECO:0000256" key="6">
    <source>
        <dbReference type="ARBA" id="ARBA00023136"/>
    </source>
</evidence>
<feature type="transmembrane region" description="Helical" evidence="7">
    <location>
        <begin position="102"/>
        <end position="125"/>
    </location>
</feature>
<dbReference type="PROSITE" id="PS00217">
    <property type="entry name" value="SUGAR_TRANSPORT_2"/>
    <property type="match status" value="1"/>
</dbReference>
<evidence type="ECO:0000259" key="8">
    <source>
        <dbReference type="PROSITE" id="PS50850"/>
    </source>
</evidence>
<evidence type="ECO:0000256" key="1">
    <source>
        <dbReference type="ARBA" id="ARBA00004651"/>
    </source>
</evidence>
<dbReference type="InterPro" id="IPR020846">
    <property type="entry name" value="MFS_dom"/>
</dbReference>
<reference evidence="9 10" key="1">
    <citation type="submission" date="2021-03" db="EMBL/GenBank/DDBJ databases">
        <title>Sequencing the genomes of 1000 actinobacteria strains.</title>
        <authorList>
            <person name="Klenk H.-P."/>
        </authorList>
    </citation>
    <scope>NUCLEOTIDE SEQUENCE [LARGE SCALE GENOMIC DNA]</scope>
    <source>
        <strain evidence="9 10">DSM 14566</strain>
    </source>
</reference>
<keyword evidence="2" id="KW-0813">Transport</keyword>
<feature type="transmembrane region" description="Helical" evidence="7">
    <location>
        <begin position="261"/>
        <end position="279"/>
    </location>
</feature>
<evidence type="ECO:0000313" key="10">
    <source>
        <dbReference type="Proteomes" id="UP001519290"/>
    </source>
</evidence>
<dbReference type="InterPro" id="IPR036259">
    <property type="entry name" value="MFS_trans_sf"/>
</dbReference>
<dbReference type="EMBL" id="JAGIOD010000001">
    <property type="protein sequence ID" value="MBP2381590.1"/>
    <property type="molecule type" value="Genomic_DNA"/>
</dbReference>
<organism evidence="9 10">
    <name type="scientific">Brachybacterium sacelli</name>
    <dbReference type="NCBI Taxonomy" id="173364"/>
    <lineage>
        <taxon>Bacteria</taxon>
        <taxon>Bacillati</taxon>
        <taxon>Actinomycetota</taxon>
        <taxon>Actinomycetes</taxon>
        <taxon>Micrococcales</taxon>
        <taxon>Dermabacteraceae</taxon>
        <taxon>Brachybacterium</taxon>
    </lineage>
</organism>
<keyword evidence="4 7" id="KW-0812">Transmembrane</keyword>
<dbReference type="CDD" id="cd17369">
    <property type="entry name" value="MFS_ShiA_like"/>
    <property type="match status" value="1"/>
</dbReference>
<dbReference type="PANTHER" id="PTHR43045:SF1">
    <property type="entry name" value="SHIKIMATE TRANSPORTER"/>
    <property type="match status" value="1"/>
</dbReference>
<feature type="transmembrane region" description="Helical" evidence="7">
    <location>
        <begin position="316"/>
        <end position="345"/>
    </location>
</feature>
<feature type="transmembrane region" description="Helical" evidence="7">
    <location>
        <begin position="383"/>
        <end position="401"/>
    </location>
</feature>
<dbReference type="Pfam" id="PF07690">
    <property type="entry name" value="MFS_1"/>
    <property type="match status" value="1"/>
</dbReference>
<feature type="transmembrane region" description="Helical" evidence="7">
    <location>
        <begin position="72"/>
        <end position="90"/>
    </location>
</feature>
<proteinExistence type="predicted"/>
<dbReference type="InterPro" id="IPR005829">
    <property type="entry name" value="Sugar_transporter_CS"/>
</dbReference>
<keyword evidence="5 7" id="KW-1133">Transmembrane helix</keyword>
<feature type="transmembrane region" description="Helical" evidence="7">
    <location>
        <begin position="170"/>
        <end position="194"/>
    </location>
</feature>
<keyword evidence="6 7" id="KW-0472">Membrane</keyword>
<sequence>MASVIGSVVEWYDFFLYATMAAIVFDSQFFPSFDPLIGTLVAFGTFAAGFVTRPIGGLIFGHFGDRLGRKKILVTTMLIMGLSTFCMGILPTYESVGAAAPILLLLLRMLQGIGLGGEWGGAAILTFEHAPQGKRGFFSSWPQTGVPLGLMLSTLLVNAVSMLGDEALLAWAWRIPFLLSIVLVIVGLVIRLNVTEPPAFRKMVENDDRAGVPMFEVITKYPKQLVVGFCARFGESVTFNVFNAFVLTYTTQVLGLESKHALNGLLIASIFGVVIIPFAGRLSDRIGRRPVFAIGAAVAAVTAFPIFALIDTGLAPLIWLAIVLGWALGACTMFGAEAAFIAELFPARVRYSGMSIVYQLGVLPSGAIAPALSVWLVSLTGSAWPVAAYVVLAALISLIGLRAARETAHDDIDGDLHAPGIGRAETERAAR</sequence>
<feature type="transmembrane region" description="Helical" evidence="7">
    <location>
        <begin position="225"/>
        <end position="249"/>
    </location>
</feature>
<dbReference type="PANTHER" id="PTHR43045">
    <property type="entry name" value="SHIKIMATE TRANSPORTER"/>
    <property type="match status" value="1"/>
</dbReference>
<feature type="transmembrane region" description="Helical" evidence="7">
    <location>
        <begin position="12"/>
        <end position="30"/>
    </location>
</feature>
<dbReference type="SUPFAM" id="SSF103473">
    <property type="entry name" value="MFS general substrate transporter"/>
    <property type="match status" value="1"/>
</dbReference>
<dbReference type="Gene3D" id="1.20.1250.20">
    <property type="entry name" value="MFS general substrate transporter like domains"/>
    <property type="match status" value="2"/>
</dbReference>
<evidence type="ECO:0000256" key="5">
    <source>
        <dbReference type="ARBA" id="ARBA00022989"/>
    </source>
</evidence>
<evidence type="ECO:0000256" key="7">
    <source>
        <dbReference type="SAM" id="Phobius"/>
    </source>
</evidence>
<feature type="transmembrane region" description="Helical" evidence="7">
    <location>
        <begin position="291"/>
        <end position="310"/>
    </location>
</feature>
<evidence type="ECO:0000256" key="2">
    <source>
        <dbReference type="ARBA" id="ARBA00022448"/>
    </source>
</evidence>
<evidence type="ECO:0000256" key="3">
    <source>
        <dbReference type="ARBA" id="ARBA00022475"/>
    </source>
</evidence>
<feature type="transmembrane region" description="Helical" evidence="7">
    <location>
        <begin position="146"/>
        <end position="164"/>
    </location>
</feature>
<keyword evidence="10" id="KW-1185">Reference proteome</keyword>
<dbReference type="InterPro" id="IPR011701">
    <property type="entry name" value="MFS"/>
</dbReference>
<dbReference type="RefSeq" id="WP_209900867.1">
    <property type="nucleotide sequence ID" value="NZ_BAAAJW010000002.1"/>
</dbReference>
<evidence type="ECO:0000256" key="4">
    <source>
        <dbReference type="ARBA" id="ARBA00022692"/>
    </source>
</evidence>
<dbReference type="PROSITE" id="PS50850">
    <property type="entry name" value="MFS"/>
    <property type="match status" value="1"/>
</dbReference>
<feature type="transmembrane region" description="Helical" evidence="7">
    <location>
        <begin position="36"/>
        <end position="60"/>
    </location>
</feature>
<comment type="subcellular location">
    <subcellularLocation>
        <location evidence="1">Cell membrane</location>
        <topology evidence="1">Multi-pass membrane protein</topology>
    </subcellularLocation>
</comment>
<dbReference type="Proteomes" id="UP001519290">
    <property type="component" value="Unassembled WGS sequence"/>
</dbReference>
<comment type="caution">
    <text evidence="9">The sequence shown here is derived from an EMBL/GenBank/DDBJ whole genome shotgun (WGS) entry which is preliminary data.</text>
</comment>
<dbReference type="PROSITE" id="PS00216">
    <property type="entry name" value="SUGAR_TRANSPORT_1"/>
    <property type="match status" value="1"/>
</dbReference>
<keyword evidence="3" id="KW-1003">Cell membrane</keyword>
<gene>
    <name evidence="9" type="ORF">JOF43_001547</name>
</gene>
<name>A0ABS4WZF2_9MICO</name>